<evidence type="ECO:0008006" key="4">
    <source>
        <dbReference type="Google" id="ProtNLM"/>
    </source>
</evidence>
<protein>
    <recommendedName>
        <fullName evidence="4">Squalene cyclase C-terminal domain-containing protein</fullName>
    </recommendedName>
</protein>
<feature type="compositionally biased region" description="Polar residues" evidence="1">
    <location>
        <begin position="261"/>
        <end position="271"/>
    </location>
</feature>
<dbReference type="SUPFAM" id="SSF81853">
    <property type="entry name" value="Family 10 polysaccharide lyase"/>
    <property type="match status" value="1"/>
</dbReference>
<accession>A0ABP8YD72</accession>
<name>A0ABP8YD72_9ACTN</name>
<dbReference type="Gene3D" id="1.50.10.20">
    <property type="match status" value="1"/>
</dbReference>
<dbReference type="EMBL" id="BAABKN010000005">
    <property type="protein sequence ID" value="GAA4727044.1"/>
    <property type="molecule type" value="Genomic_DNA"/>
</dbReference>
<comment type="caution">
    <text evidence="2">The sequence shown here is derived from an EMBL/GenBank/DDBJ whole genome shotgun (WGS) entry which is preliminary data.</text>
</comment>
<dbReference type="SUPFAM" id="SSF48239">
    <property type="entry name" value="Terpenoid cyclases/Protein prenyltransferases"/>
    <property type="match status" value="1"/>
</dbReference>
<organism evidence="2 3">
    <name type="scientific">Nocardioides endophyticus</name>
    <dbReference type="NCBI Taxonomy" id="1353775"/>
    <lineage>
        <taxon>Bacteria</taxon>
        <taxon>Bacillati</taxon>
        <taxon>Actinomycetota</taxon>
        <taxon>Actinomycetes</taxon>
        <taxon>Propionibacteriales</taxon>
        <taxon>Nocardioidaceae</taxon>
        <taxon>Nocardioides</taxon>
    </lineage>
</organism>
<dbReference type="InterPro" id="IPR008930">
    <property type="entry name" value="Terpenoid_cyclase/PrenylTrfase"/>
</dbReference>
<dbReference type="Proteomes" id="UP001499882">
    <property type="component" value="Unassembled WGS sequence"/>
</dbReference>
<proteinExistence type="predicted"/>
<gene>
    <name evidence="2" type="ORF">GCM10023350_07330</name>
</gene>
<evidence type="ECO:0000313" key="3">
    <source>
        <dbReference type="Proteomes" id="UP001499882"/>
    </source>
</evidence>
<evidence type="ECO:0000256" key="1">
    <source>
        <dbReference type="SAM" id="MobiDB-lite"/>
    </source>
</evidence>
<feature type="region of interest" description="Disordered" evidence="1">
    <location>
        <begin position="261"/>
        <end position="285"/>
    </location>
</feature>
<keyword evidence="3" id="KW-1185">Reference proteome</keyword>
<evidence type="ECO:0000313" key="2">
    <source>
        <dbReference type="EMBL" id="GAA4727044.1"/>
    </source>
</evidence>
<sequence length="311" mass="33233">MTAPPQGRSLRAALSSGLQFLIGSQASDGHWQDFQLPLGASDGWVTGYVTVAMAQSSRLATDEVMDAACLAVRRGAAWLRLQRHYQVGWGYNERSGADADSTAWAIRAIRAAGSVVDPADRDFLISHWDSSGGVRTFLDGPGGWSRAHSEVTAAAVLAVGPSGADQVRDSLRYSRRIRLADGSWPAYWWRTTHLATLLHVQMLVMLGCRTGDERPVVSERQEQQVTGAFDLACVAATAALSTMPTTTIALLAQELVNQQSGDGSWDSSPSLRLTDPGSGAPSSPLQGRLYADQARIYTTATAVSALARCLS</sequence>
<reference evidence="3" key="1">
    <citation type="journal article" date="2019" name="Int. J. Syst. Evol. Microbiol.">
        <title>The Global Catalogue of Microorganisms (GCM) 10K type strain sequencing project: providing services to taxonomists for standard genome sequencing and annotation.</title>
        <authorList>
            <consortium name="The Broad Institute Genomics Platform"/>
            <consortium name="The Broad Institute Genome Sequencing Center for Infectious Disease"/>
            <person name="Wu L."/>
            <person name="Ma J."/>
        </authorList>
    </citation>
    <scope>NUCLEOTIDE SEQUENCE [LARGE SCALE GENOMIC DNA]</scope>
    <source>
        <strain evidence="3">JCM 18532</strain>
    </source>
</reference>